<sequence>MGQDEFDQRQGQLSVAAFSAISSWTVTQKCCPPNLQSEVQLNFECFILATKSKSLFEIPAYRLANGEDGPMLVLCPACSESGLTALES</sequence>
<accession>A0AAN1MQQ4</accession>
<evidence type="ECO:0000313" key="1">
    <source>
        <dbReference type="EMBL" id="AUT76030.1"/>
    </source>
</evidence>
<organism evidence="1 2">
    <name type="scientific">Paraburkholderia hospita</name>
    <dbReference type="NCBI Taxonomy" id="169430"/>
    <lineage>
        <taxon>Bacteria</taxon>
        <taxon>Pseudomonadati</taxon>
        <taxon>Pseudomonadota</taxon>
        <taxon>Betaproteobacteria</taxon>
        <taxon>Burkholderiales</taxon>
        <taxon>Burkholderiaceae</taxon>
        <taxon>Paraburkholderia</taxon>
    </lineage>
</organism>
<dbReference type="EMBL" id="CP026108">
    <property type="protein sequence ID" value="AUT76030.1"/>
    <property type="molecule type" value="Genomic_DNA"/>
</dbReference>
<dbReference type="KEGG" id="phs:C2L64_48305"/>
<proteinExistence type="predicted"/>
<dbReference type="AlphaFoldDB" id="A0AAN1MQQ4"/>
<name>A0AAN1MQQ4_9BURK</name>
<gene>
    <name evidence="1" type="ORF">C2L64_48305</name>
</gene>
<dbReference type="Proteomes" id="UP000236649">
    <property type="component" value="Chromosome 4"/>
</dbReference>
<evidence type="ECO:0000313" key="2">
    <source>
        <dbReference type="Proteomes" id="UP000236649"/>
    </source>
</evidence>
<protein>
    <submittedName>
        <fullName evidence="1">Uncharacterized protein</fullName>
    </submittedName>
</protein>
<reference evidence="1 2" key="1">
    <citation type="submission" date="2018-01" db="EMBL/GenBank/DDBJ databases">
        <title>Species boundaries and ecological features among Paraburkholderia terrae DSMZ17804T, P. hospita DSMZ17164T and P. caribensis DSMZ13236T.</title>
        <authorList>
            <person name="Pratama A.A."/>
        </authorList>
    </citation>
    <scope>NUCLEOTIDE SEQUENCE [LARGE SCALE GENOMIC DNA]</scope>
    <source>
        <strain evidence="1 2">DSM 17164</strain>
    </source>
</reference>